<dbReference type="Pfam" id="PF12728">
    <property type="entry name" value="HTH_17"/>
    <property type="match status" value="1"/>
</dbReference>
<dbReference type="InterPro" id="IPR010093">
    <property type="entry name" value="SinI_DNA-bd"/>
</dbReference>
<sequence length="74" mass="8498">MSETLPKLHSVAEAAEHLGVSLKTMWRLINSRQITFIKINRRVLISTDAMNEFIQANTVNKLAPNDIARNFVYR</sequence>
<dbReference type="GO" id="GO:0003677">
    <property type="term" value="F:DNA binding"/>
    <property type="evidence" value="ECO:0007669"/>
    <property type="project" value="InterPro"/>
</dbReference>
<evidence type="ECO:0000259" key="1">
    <source>
        <dbReference type="Pfam" id="PF12728"/>
    </source>
</evidence>
<protein>
    <submittedName>
        <fullName evidence="2">Helix-turn-helix domain-containing protein</fullName>
    </submittedName>
</protein>
<comment type="caution">
    <text evidence="2">The sequence shown here is derived from an EMBL/GenBank/DDBJ whole genome shotgun (WGS) entry which is preliminary data.</text>
</comment>
<evidence type="ECO:0000313" key="2">
    <source>
        <dbReference type="EMBL" id="MBN8659056.1"/>
    </source>
</evidence>
<dbReference type="NCBIfam" id="TIGR01764">
    <property type="entry name" value="excise"/>
    <property type="match status" value="1"/>
</dbReference>
<name>A0A8J7P6V7_9BACT</name>
<dbReference type="EMBL" id="JAFLCK010000001">
    <property type="protein sequence ID" value="MBN8659056.1"/>
    <property type="molecule type" value="Genomic_DNA"/>
</dbReference>
<accession>A0A8J7P6V7</accession>
<dbReference type="InterPro" id="IPR041657">
    <property type="entry name" value="HTH_17"/>
</dbReference>
<dbReference type="SUPFAM" id="SSF46955">
    <property type="entry name" value="Putative DNA-binding domain"/>
    <property type="match status" value="1"/>
</dbReference>
<dbReference type="AlphaFoldDB" id="A0A8J7P6V7"/>
<feature type="domain" description="Helix-turn-helix" evidence="1">
    <location>
        <begin position="10"/>
        <end position="57"/>
    </location>
</feature>
<evidence type="ECO:0000313" key="3">
    <source>
        <dbReference type="Proteomes" id="UP000664277"/>
    </source>
</evidence>
<reference evidence="2" key="1">
    <citation type="submission" date="2021-02" db="EMBL/GenBank/DDBJ databases">
        <title>Genome-Resolved Metagenomics of a Microbial Community Performing Photosynthetic Biological Nutrient Removal.</title>
        <authorList>
            <person name="Mcdaniel E.A."/>
        </authorList>
    </citation>
    <scope>NUCLEOTIDE SEQUENCE</scope>
    <source>
        <strain evidence="2">UWPOB_OBS1</strain>
    </source>
</reference>
<dbReference type="Proteomes" id="UP000664277">
    <property type="component" value="Unassembled WGS sequence"/>
</dbReference>
<gene>
    <name evidence="2" type="ORF">J0M35_01745</name>
</gene>
<dbReference type="InterPro" id="IPR009061">
    <property type="entry name" value="DNA-bd_dom_put_sf"/>
</dbReference>
<proteinExistence type="predicted"/>
<organism evidence="2 3">
    <name type="scientific">Candidatus Obscuribacter phosphatis</name>
    <dbReference type="NCBI Taxonomy" id="1906157"/>
    <lineage>
        <taxon>Bacteria</taxon>
        <taxon>Bacillati</taxon>
        <taxon>Candidatus Melainabacteria</taxon>
        <taxon>Candidatus Obscuribacterales</taxon>
        <taxon>Candidatus Obscuribacteraceae</taxon>
        <taxon>Candidatus Obscuribacter</taxon>
    </lineage>
</organism>